<dbReference type="InterPro" id="IPR009057">
    <property type="entry name" value="Homeodomain-like_sf"/>
</dbReference>
<dbReference type="AlphaFoldDB" id="A0AB33FZL3"/>
<organism evidence="2 3">
    <name type="scientific">Serratia marcescens</name>
    <dbReference type="NCBI Taxonomy" id="615"/>
    <lineage>
        <taxon>Bacteria</taxon>
        <taxon>Pseudomonadati</taxon>
        <taxon>Pseudomonadota</taxon>
        <taxon>Gammaproteobacteria</taxon>
        <taxon>Enterobacterales</taxon>
        <taxon>Yersiniaceae</taxon>
        <taxon>Serratia</taxon>
    </lineage>
</organism>
<dbReference type="Proteomes" id="UP000245399">
    <property type="component" value="Chromosome"/>
</dbReference>
<gene>
    <name evidence="2" type="ORF">DKC05_25005</name>
</gene>
<evidence type="ECO:0000313" key="3">
    <source>
        <dbReference type="Proteomes" id="UP000245399"/>
    </source>
</evidence>
<feature type="domain" description="Mor transcription activator" evidence="1">
    <location>
        <begin position="33"/>
        <end position="137"/>
    </location>
</feature>
<dbReference type="SUPFAM" id="SSF46689">
    <property type="entry name" value="Homeodomain-like"/>
    <property type="match status" value="1"/>
</dbReference>
<dbReference type="RefSeq" id="WP_047730403.1">
    <property type="nucleotide sequence ID" value="NZ_CADDTT010000054.1"/>
</dbReference>
<evidence type="ECO:0000313" key="2">
    <source>
        <dbReference type="EMBL" id="AWL70675.1"/>
    </source>
</evidence>
<dbReference type="PANTHER" id="PTHR37812">
    <property type="entry name" value="MU-LIKE PROPHAGE FLUMU PROTEIN C"/>
    <property type="match status" value="1"/>
</dbReference>
<proteinExistence type="predicted"/>
<reference evidence="2 3" key="1">
    <citation type="submission" date="2018-05" db="EMBL/GenBank/DDBJ databases">
        <title>Klebsiella quasipneumonaiae provides a window into carbapenemase gene transfer, plasmid rearrangements and nosocomial acquisition from the hospital environment.</title>
        <authorList>
            <person name="Mathers A.J."/>
            <person name="Vegesana K."/>
            <person name="Stoesser N."/>
            <person name="Crook D."/>
            <person name="Vaughan A."/>
            <person name="Barry K."/>
            <person name="Parikh H."/>
            <person name="Sebra R."/>
            <person name="Kotay S."/>
            <person name="Walker A.S."/>
            <person name="Sheppard A.E."/>
        </authorList>
    </citation>
    <scope>NUCLEOTIDE SEQUENCE [LARGE SCALE GENOMIC DNA]</scope>
    <source>
        <strain evidence="2 3">CAV1761</strain>
    </source>
</reference>
<accession>A0AB33FZL3</accession>
<dbReference type="Gene3D" id="1.10.10.60">
    <property type="entry name" value="Homeodomain-like"/>
    <property type="match status" value="1"/>
</dbReference>
<sequence length="141" mass="16214">MAETQTDLFEDDPRVGQLLDHLDCIPAAEMERQWPQMLVALMDVLENELGRQTVPGDNRQQARKLVAALAHYMGGRSYYLPSGDRLMNALRDDQIYSRFDGRNVEQLRRAYGLGQTQIYTIIAQQRALHVRRAQPDLFSSH</sequence>
<dbReference type="InterPro" id="IPR014875">
    <property type="entry name" value="Mor_transcription_activator"/>
</dbReference>
<dbReference type="Pfam" id="PF08765">
    <property type="entry name" value="Mor"/>
    <property type="match status" value="1"/>
</dbReference>
<dbReference type="PANTHER" id="PTHR37812:SF1">
    <property type="entry name" value="MU-LIKE PROPHAGE FLUMU PROTEIN C"/>
    <property type="match status" value="1"/>
</dbReference>
<dbReference type="EMBL" id="CP029449">
    <property type="protein sequence ID" value="AWL70675.1"/>
    <property type="molecule type" value="Genomic_DNA"/>
</dbReference>
<name>A0AB33FZL3_SERMA</name>
<protein>
    <submittedName>
        <fullName evidence="2">Positive regulator of late transcription</fullName>
    </submittedName>
</protein>
<dbReference type="InterPro" id="IPR052411">
    <property type="entry name" value="c-mor_Regulatory_Protein"/>
</dbReference>
<evidence type="ECO:0000259" key="1">
    <source>
        <dbReference type="Pfam" id="PF08765"/>
    </source>
</evidence>